<sequence>MINLETERVILYPLDSINLLLSLESFQELEKRLGVTITDRKLDEEMQYATKVRLKKVLEDERNYLWLTNWAIISKDKNCIVGFVTIKGCPNDMGEVTIEYGIEKEYRGNGYATEAVKKLIKWIFISPRAKYVIVDIDKVNTSSHRVLEKVGAIKYKETDELLWWKVKNTKLNEVEKLIEIIELNKDLIRVFDALDKIGLVEYYVGAGALAQNVWNIETGRSQNYGISDVDIIYFNPNMLEEDETKIRKKLEKELGNFPVWLDVKNQARVHLWYKEKFGYEIETYKSLEDAIKTWPTTSTSFGVQRERKNKWNVYAPYGLRDIFEMRVKANPIQITEAIYMNKVQKWTDRWPELEVVEWSDKNIEIVNTEVISIVRK</sequence>
<organism evidence="2 3">
    <name type="scientific">Helicovermis profundi</name>
    <dbReference type="NCBI Taxonomy" id="3065157"/>
    <lineage>
        <taxon>Bacteria</taxon>
        <taxon>Bacillati</taxon>
        <taxon>Bacillota</taxon>
        <taxon>Clostridia</taxon>
        <taxon>Helicovermis</taxon>
    </lineage>
</organism>
<dbReference type="SUPFAM" id="SSF55729">
    <property type="entry name" value="Acyl-CoA N-acyltransferases (Nat)"/>
    <property type="match status" value="1"/>
</dbReference>
<dbReference type="RefSeq" id="WP_338536504.1">
    <property type="nucleotide sequence ID" value="NZ_AP028654.1"/>
</dbReference>
<dbReference type="PANTHER" id="PTHR39166:SF1">
    <property type="entry name" value="BLL1166 PROTEIN"/>
    <property type="match status" value="1"/>
</dbReference>
<dbReference type="PANTHER" id="PTHR39166">
    <property type="entry name" value="BLL1166 PROTEIN"/>
    <property type="match status" value="1"/>
</dbReference>
<dbReference type="InterPro" id="IPR000182">
    <property type="entry name" value="GNAT_dom"/>
</dbReference>
<reference evidence="2 3" key="1">
    <citation type="submission" date="2023-08" db="EMBL/GenBank/DDBJ databases">
        <title>Helicovermis profunda gen. nov., sp. nov., a novel mesophilic, fermentative bacterium within the Bacillota from a deep-sea hydrothermal vent chimney.</title>
        <authorList>
            <person name="Miyazaki U."/>
            <person name="Mizutani D."/>
            <person name="Hashimoto Y."/>
            <person name="Tame A."/>
            <person name="Sawayama S."/>
            <person name="Miyazaki J."/>
            <person name="Takai K."/>
            <person name="Nakagawa S."/>
        </authorList>
    </citation>
    <scope>NUCLEOTIDE SEQUENCE [LARGE SCALE GENOMIC DNA]</scope>
    <source>
        <strain evidence="2 3">S502</strain>
    </source>
</reference>
<evidence type="ECO:0000313" key="2">
    <source>
        <dbReference type="EMBL" id="BEP28171.1"/>
    </source>
</evidence>
<dbReference type="InterPro" id="IPR009267">
    <property type="entry name" value="NTP_transf_6"/>
</dbReference>
<dbReference type="GO" id="GO:0016747">
    <property type="term" value="F:acyltransferase activity, transferring groups other than amino-acyl groups"/>
    <property type="evidence" value="ECO:0007669"/>
    <property type="project" value="InterPro"/>
</dbReference>
<dbReference type="Proteomes" id="UP001321786">
    <property type="component" value="Chromosome"/>
</dbReference>
<name>A0AAU9E0U6_9FIRM</name>
<dbReference type="PROSITE" id="PS51186">
    <property type="entry name" value="GNAT"/>
    <property type="match status" value="1"/>
</dbReference>
<dbReference type="EMBL" id="AP028654">
    <property type="protein sequence ID" value="BEP28171.1"/>
    <property type="molecule type" value="Genomic_DNA"/>
</dbReference>
<dbReference type="CDD" id="cd04301">
    <property type="entry name" value="NAT_SF"/>
    <property type="match status" value="1"/>
</dbReference>
<dbReference type="KEGG" id="hprf:HLPR_05020"/>
<accession>A0AAU9E0U6</accession>
<gene>
    <name evidence="2" type="ORF">HLPR_05020</name>
</gene>
<evidence type="ECO:0000313" key="3">
    <source>
        <dbReference type="Proteomes" id="UP001321786"/>
    </source>
</evidence>
<evidence type="ECO:0000259" key="1">
    <source>
        <dbReference type="PROSITE" id="PS51186"/>
    </source>
</evidence>
<dbReference type="Pfam" id="PF06042">
    <property type="entry name" value="NTP_transf_6"/>
    <property type="match status" value="1"/>
</dbReference>
<dbReference type="Gene3D" id="3.40.630.30">
    <property type="match status" value="1"/>
</dbReference>
<protein>
    <recommendedName>
        <fullName evidence="1">N-acetyltransferase domain-containing protein</fullName>
    </recommendedName>
</protein>
<dbReference type="Pfam" id="PF13302">
    <property type="entry name" value="Acetyltransf_3"/>
    <property type="match status" value="1"/>
</dbReference>
<feature type="domain" description="N-acetyltransferase" evidence="1">
    <location>
        <begin position="32"/>
        <end position="169"/>
    </location>
</feature>
<proteinExistence type="predicted"/>
<dbReference type="AlphaFoldDB" id="A0AAU9E0U6"/>
<keyword evidence="3" id="KW-1185">Reference proteome</keyword>
<dbReference type="InterPro" id="IPR016181">
    <property type="entry name" value="Acyl_CoA_acyltransferase"/>
</dbReference>